<dbReference type="Proteomes" id="UP000054018">
    <property type="component" value="Unassembled WGS sequence"/>
</dbReference>
<reference evidence="2" key="2">
    <citation type="submission" date="2015-01" db="EMBL/GenBank/DDBJ databases">
        <title>Evolutionary Origins and Diversification of the Mycorrhizal Mutualists.</title>
        <authorList>
            <consortium name="DOE Joint Genome Institute"/>
            <consortium name="Mycorrhizal Genomics Consortium"/>
            <person name="Kohler A."/>
            <person name="Kuo A."/>
            <person name="Nagy L.G."/>
            <person name="Floudas D."/>
            <person name="Copeland A."/>
            <person name="Barry K.W."/>
            <person name="Cichocki N."/>
            <person name="Veneault-Fourrey C."/>
            <person name="LaButti K."/>
            <person name="Lindquist E.A."/>
            <person name="Lipzen A."/>
            <person name="Lundell T."/>
            <person name="Morin E."/>
            <person name="Murat C."/>
            <person name="Riley R."/>
            <person name="Ohm R."/>
            <person name="Sun H."/>
            <person name="Tunlid A."/>
            <person name="Henrissat B."/>
            <person name="Grigoriev I.V."/>
            <person name="Hibbett D.S."/>
            <person name="Martin F."/>
        </authorList>
    </citation>
    <scope>NUCLEOTIDE SEQUENCE [LARGE SCALE GENOMIC DNA]</scope>
    <source>
        <strain evidence="2">441</strain>
    </source>
</reference>
<gene>
    <name evidence="1" type="ORF">PISMIDRAFT_678542</name>
</gene>
<protein>
    <submittedName>
        <fullName evidence="1">Uncharacterized protein</fullName>
    </submittedName>
</protein>
<sequence length="77" mass="8486">AGQANCQQPILKPVKPIIKMTLAPFELQVASWIGPDGGKCTDRSQVRDYRSSASERILQRIHMSQAVIGETVGYLQC</sequence>
<keyword evidence="2" id="KW-1185">Reference proteome</keyword>
<dbReference type="HOGENOM" id="CLU_2644778_0_0_1"/>
<reference evidence="1 2" key="1">
    <citation type="submission" date="2014-04" db="EMBL/GenBank/DDBJ databases">
        <authorList>
            <consortium name="DOE Joint Genome Institute"/>
            <person name="Kuo A."/>
            <person name="Kohler A."/>
            <person name="Costa M.D."/>
            <person name="Nagy L.G."/>
            <person name="Floudas D."/>
            <person name="Copeland A."/>
            <person name="Barry K.W."/>
            <person name="Cichocki N."/>
            <person name="Veneault-Fourrey C."/>
            <person name="LaButti K."/>
            <person name="Lindquist E.A."/>
            <person name="Lipzen A."/>
            <person name="Lundell T."/>
            <person name="Morin E."/>
            <person name="Murat C."/>
            <person name="Sun H."/>
            <person name="Tunlid A."/>
            <person name="Henrissat B."/>
            <person name="Grigoriev I.V."/>
            <person name="Hibbett D.S."/>
            <person name="Martin F."/>
            <person name="Nordberg H.P."/>
            <person name="Cantor M.N."/>
            <person name="Hua S.X."/>
        </authorList>
    </citation>
    <scope>NUCLEOTIDE SEQUENCE [LARGE SCALE GENOMIC DNA]</scope>
    <source>
        <strain evidence="1 2">441</strain>
    </source>
</reference>
<proteinExistence type="predicted"/>
<dbReference type="AlphaFoldDB" id="A0A0C9ZDR3"/>
<accession>A0A0C9ZDR3</accession>
<evidence type="ECO:0000313" key="1">
    <source>
        <dbReference type="EMBL" id="KIK24054.1"/>
    </source>
</evidence>
<name>A0A0C9ZDR3_9AGAM</name>
<feature type="non-terminal residue" evidence="1">
    <location>
        <position position="1"/>
    </location>
</feature>
<evidence type="ECO:0000313" key="2">
    <source>
        <dbReference type="Proteomes" id="UP000054018"/>
    </source>
</evidence>
<dbReference type="EMBL" id="KN833720">
    <property type="protein sequence ID" value="KIK24054.1"/>
    <property type="molecule type" value="Genomic_DNA"/>
</dbReference>
<organism evidence="1 2">
    <name type="scientific">Pisolithus microcarpus 441</name>
    <dbReference type="NCBI Taxonomy" id="765257"/>
    <lineage>
        <taxon>Eukaryota</taxon>
        <taxon>Fungi</taxon>
        <taxon>Dikarya</taxon>
        <taxon>Basidiomycota</taxon>
        <taxon>Agaricomycotina</taxon>
        <taxon>Agaricomycetes</taxon>
        <taxon>Agaricomycetidae</taxon>
        <taxon>Boletales</taxon>
        <taxon>Sclerodermatineae</taxon>
        <taxon>Pisolithaceae</taxon>
        <taxon>Pisolithus</taxon>
    </lineage>
</organism>